<reference evidence="2 3" key="1">
    <citation type="journal article" date="2010" name="Stand. Genomic Sci.">
        <title>Complete genome sequence of Conexibacter woesei type strain (ID131577).</title>
        <authorList>
            <person name="Pukall R."/>
            <person name="Lapidus A."/>
            <person name="Glavina Del Rio T."/>
            <person name="Copeland A."/>
            <person name="Tice H."/>
            <person name="Cheng J.-F."/>
            <person name="Lucas S."/>
            <person name="Chen F."/>
            <person name="Nolan M."/>
            <person name="Bruce D."/>
            <person name="Goodwin L."/>
            <person name="Pitluck S."/>
            <person name="Mavromatis K."/>
            <person name="Ivanova N."/>
            <person name="Ovchinnikova G."/>
            <person name="Pati A."/>
            <person name="Chen A."/>
            <person name="Palaniappan K."/>
            <person name="Land M."/>
            <person name="Hauser L."/>
            <person name="Chang Y.-J."/>
            <person name="Jeffries C.D."/>
            <person name="Chain P."/>
            <person name="Meincke L."/>
            <person name="Sims D."/>
            <person name="Brettin T."/>
            <person name="Detter J.C."/>
            <person name="Rohde M."/>
            <person name="Goeker M."/>
            <person name="Bristow J."/>
            <person name="Eisen J.A."/>
            <person name="Markowitz V."/>
            <person name="Kyrpides N.C."/>
            <person name="Klenk H.-P."/>
            <person name="Hugenholtz P."/>
        </authorList>
    </citation>
    <scope>NUCLEOTIDE SEQUENCE [LARGE SCALE GENOMIC DNA]</scope>
    <source>
        <strain evidence="3">DSM 14684 / CIP 108061 / JCM 11494 / NBRC 100937 / ID131577</strain>
    </source>
</reference>
<dbReference type="STRING" id="469383.Cwoe_3840"/>
<gene>
    <name evidence="2" type="ordered locus">Cwoe_3840</name>
</gene>
<keyword evidence="1" id="KW-0472">Membrane</keyword>
<name>D3F2J1_CONWI</name>
<accession>D3F2J1</accession>
<dbReference type="RefSeq" id="WP_012935308.1">
    <property type="nucleotide sequence ID" value="NC_013739.1"/>
</dbReference>
<feature type="transmembrane region" description="Helical" evidence="1">
    <location>
        <begin position="50"/>
        <end position="69"/>
    </location>
</feature>
<feature type="transmembrane region" description="Helical" evidence="1">
    <location>
        <begin position="181"/>
        <end position="201"/>
    </location>
</feature>
<dbReference type="HOGENOM" id="CLU_092420_1_0_11"/>
<proteinExistence type="predicted"/>
<dbReference type="AlphaFoldDB" id="D3F2J1"/>
<evidence type="ECO:0000256" key="1">
    <source>
        <dbReference type="SAM" id="Phobius"/>
    </source>
</evidence>
<organism evidence="2 3">
    <name type="scientific">Conexibacter woesei (strain DSM 14684 / CCUG 47730 / CIP 108061 / JCM 11494 / NBRC 100937 / ID131577)</name>
    <dbReference type="NCBI Taxonomy" id="469383"/>
    <lineage>
        <taxon>Bacteria</taxon>
        <taxon>Bacillati</taxon>
        <taxon>Actinomycetota</taxon>
        <taxon>Thermoleophilia</taxon>
        <taxon>Solirubrobacterales</taxon>
        <taxon>Conexibacteraceae</taxon>
        <taxon>Conexibacter</taxon>
    </lineage>
</organism>
<protein>
    <submittedName>
        <fullName evidence="2">Uncharacterized protein</fullName>
    </submittedName>
</protein>
<evidence type="ECO:0000313" key="3">
    <source>
        <dbReference type="Proteomes" id="UP000008229"/>
    </source>
</evidence>
<keyword evidence="3" id="KW-1185">Reference proteome</keyword>
<feature type="transmembrane region" description="Helical" evidence="1">
    <location>
        <begin position="150"/>
        <end position="175"/>
    </location>
</feature>
<dbReference type="EMBL" id="CP001854">
    <property type="protein sequence ID" value="ADB52257.1"/>
    <property type="molecule type" value="Genomic_DNA"/>
</dbReference>
<feature type="transmembrane region" description="Helical" evidence="1">
    <location>
        <begin position="107"/>
        <end position="129"/>
    </location>
</feature>
<dbReference type="Proteomes" id="UP000008229">
    <property type="component" value="Chromosome"/>
</dbReference>
<keyword evidence="1" id="KW-1133">Transmembrane helix</keyword>
<evidence type="ECO:0000313" key="2">
    <source>
        <dbReference type="EMBL" id="ADB52257.1"/>
    </source>
</evidence>
<reference evidence="3" key="2">
    <citation type="submission" date="2010-01" db="EMBL/GenBank/DDBJ databases">
        <title>The complete genome of Conexibacter woesei DSM 14684.</title>
        <authorList>
            <consortium name="US DOE Joint Genome Institute (JGI-PGF)"/>
            <person name="Lucas S."/>
            <person name="Copeland A."/>
            <person name="Lapidus A."/>
            <person name="Glavina del Rio T."/>
            <person name="Dalin E."/>
            <person name="Tice H."/>
            <person name="Bruce D."/>
            <person name="Goodwin L."/>
            <person name="Pitluck S."/>
            <person name="Kyrpides N."/>
            <person name="Mavromatis K."/>
            <person name="Ivanova N."/>
            <person name="Mikhailova N."/>
            <person name="Chertkov O."/>
            <person name="Brettin T."/>
            <person name="Detter J.C."/>
            <person name="Han C."/>
            <person name="Larimer F."/>
            <person name="Land M."/>
            <person name="Hauser L."/>
            <person name="Markowitz V."/>
            <person name="Cheng J.-F."/>
            <person name="Hugenholtz P."/>
            <person name="Woyke T."/>
            <person name="Wu D."/>
            <person name="Pukall R."/>
            <person name="Steenblock K."/>
            <person name="Schneider S."/>
            <person name="Klenk H.-P."/>
            <person name="Eisen J.A."/>
        </authorList>
    </citation>
    <scope>NUCLEOTIDE SEQUENCE [LARGE SCALE GENOMIC DNA]</scope>
    <source>
        <strain evidence="3">DSM 14684 / CIP 108061 / JCM 11494 / NBRC 100937 / ID131577</strain>
    </source>
</reference>
<dbReference type="eggNOG" id="COG1233">
    <property type="taxonomic scope" value="Bacteria"/>
</dbReference>
<feature type="transmembrane region" description="Helical" evidence="1">
    <location>
        <begin position="76"/>
        <end position="95"/>
    </location>
</feature>
<keyword evidence="1" id="KW-0812">Transmembrane</keyword>
<dbReference type="KEGG" id="cwo:Cwoe_3840"/>
<feature type="transmembrane region" description="Helical" evidence="1">
    <location>
        <begin position="24"/>
        <end position="44"/>
    </location>
</feature>
<sequence length="223" mass="24087">MQLSSTNLRADDVRSAELDRNVRLARMGGSSFRGFVPWIIFWVVASPSSWEYASGGALIAALILLIPSSDRGSVKLLDVVSIAFFGALTIAGLALDRDQLDWLEDYAQAISSGVLAIVVLGSLAFIPFTEQYAREQAPKEVWETPLFKQVNRVLTLVWGAVFALAAILGVIAQQVDGGTDWLNWIIPIALIVGAFKFTAWYPDHARAAAGAPARPGTSPTVRS</sequence>